<dbReference type="EMBL" id="CP138588">
    <property type="protein sequence ID" value="WPH03075.1"/>
    <property type="molecule type" value="Genomic_DNA"/>
</dbReference>
<reference evidence="7 8" key="1">
    <citation type="submission" date="2023-11" db="EMBL/GenBank/DDBJ databases">
        <title>An acidophilic fungus is an integral part of prey digestion in a carnivorous sundew plant.</title>
        <authorList>
            <person name="Tsai I.J."/>
        </authorList>
    </citation>
    <scope>NUCLEOTIDE SEQUENCE [LARGE SCALE GENOMIC DNA]</scope>
    <source>
        <strain evidence="7">169a</strain>
    </source>
</reference>
<sequence>MARSPSDATHFTSTGPYVSTKPSTGFSSNPSPATAPIGSRINVGGPAPSGETPQQKIARLRAAAAASKRGSESGMDSAVRIGRVWADRAHRFTAIGLIGLTVVSGIVATAGIGDMLLHNRRRRNEWLAEQQAKTAAETAEAKKALARGDATEDQRLLINREAVAAQAAEEKKNRPGVFTRTTSWLFSGLAKEDQKGGRLGAAASNAADSISETVNAAITTDDSNTSVLQAVQEKVAANRSQQQRLDQTAPSSGGPLDRHAQATSDAISTTTRSWTSWMTTR</sequence>
<gene>
    <name evidence="7" type="ORF">R9X50_00594900</name>
</gene>
<dbReference type="InterPro" id="IPR029208">
    <property type="entry name" value="COX14"/>
</dbReference>
<keyword evidence="4 6" id="KW-0472">Membrane</keyword>
<dbReference type="Proteomes" id="UP001303373">
    <property type="component" value="Chromosome 9"/>
</dbReference>
<keyword evidence="8" id="KW-1185">Reference proteome</keyword>
<keyword evidence="2 6" id="KW-0812">Transmembrane</keyword>
<evidence type="ECO:0000256" key="3">
    <source>
        <dbReference type="ARBA" id="ARBA00022989"/>
    </source>
</evidence>
<evidence type="ECO:0000256" key="1">
    <source>
        <dbReference type="ARBA" id="ARBA00004167"/>
    </source>
</evidence>
<evidence type="ECO:0000313" key="8">
    <source>
        <dbReference type="Proteomes" id="UP001303373"/>
    </source>
</evidence>
<dbReference type="AlphaFoldDB" id="A0AAQ3RBW9"/>
<feature type="compositionally biased region" description="Polar residues" evidence="5">
    <location>
        <begin position="1"/>
        <end position="32"/>
    </location>
</feature>
<feature type="region of interest" description="Disordered" evidence="5">
    <location>
        <begin position="1"/>
        <end position="55"/>
    </location>
</feature>
<evidence type="ECO:0000256" key="4">
    <source>
        <dbReference type="ARBA" id="ARBA00023136"/>
    </source>
</evidence>
<comment type="subcellular location">
    <subcellularLocation>
        <location evidence="1">Membrane</location>
        <topology evidence="1">Single-pass membrane protein</topology>
    </subcellularLocation>
</comment>
<protein>
    <submittedName>
        <fullName evidence="7">Uncharacterized protein</fullName>
    </submittedName>
</protein>
<dbReference type="Pfam" id="PF14880">
    <property type="entry name" value="COX14"/>
    <property type="match status" value="1"/>
</dbReference>
<keyword evidence="3 6" id="KW-1133">Transmembrane helix</keyword>
<name>A0AAQ3RBW9_9PEZI</name>
<feature type="region of interest" description="Disordered" evidence="5">
    <location>
        <begin position="237"/>
        <end position="281"/>
    </location>
</feature>
<feature type="compositionally biased region" description="Low complexity" evidence="5">
    <location>
        <begin position="268"/>
        <end position="281"/>
    </location>
</feature>
<evidence type="ECO:0000256" key="5">
    <source>
        <dbReference type="SAM" id="MobiDB-lite"/>
    </source>
</evidence>
<accession>A0AAQ3RBW9</accession>
<evidence type="ECO:0000256" key="2">
    <source>
        <dbReference type="ARBA" id="ARBA00022692"/>
    </source>
</evidence>
<feature type="compositionally biased region" description="Polar residues" evidence="5">
    <location>
        <begin position="238"/>
        <end position="251"/>
    </location>
</feature>
<proteinExistence type="predicted"/>
<feature type="transmembrane region" description="Helical" evidence="6">
    <location>
        <begin position="92"/>
        <end position="117"/>
    </location>
</feature>
<evidence type="ECO:0000256" key="6">
    <source>
        <dbReference type="SAM" id="Phobius"/>
    </source>
</evidence>
<dbReference type="GO" id="GO:0016020">
    <property type="term" value="C:membrane"/>
    <property type="evidence" value="ECO:0007669"/>
    <property type="project" value="UniProtKB-SubCell"/>
</dbReference>
<evidence type="ECO:0000313" key="7">
    <source>
        <dbReference type="EMBL" id="WPH03075.1"/>
    </source>
</evidence>
<organism evidence="7 8">
    <name type="scientific">Acrodontium crateriforme</name>
    <dbReference type="NCBI Taxonomy" id="150365"/>
    <lineage>
        <taxon>Eukaryota</taxon>
        <taxon>Fungi</taxon>
        <taxon>Dikarya</taxon>
        <taxon>Ascomycota</taxon>
        <taxon>Pezizomycotina</taxon>
        <taxon>Dothideomycetes</taxon>
        <taxon>Dothideomycetidae</taxon>
        <taxon>Mycosphaerellales</taxon>
        <taxon>Teratosphaeriaceae</taxon>
        <taxon>Acrodontium</taxon>
    </lineage>
</organism>